<accession>A0A919Y580</accession>
<comment type="caution">
    <text evidence="13">The sequence shown here is derived from an EMBL/GenBank/DDBJ whole genome shotgun (WGS) entry which is preliminary data.</text>
</comment>
<dbReference type="GO" id="GO:0005886">
    <property type="term" value="C:plasma membrane"/>
    <property type="evidence" value="ECO:0007669"/>
    <property type="project" value="UniProtKB-SubCell"/>
</dbReference>
<keyword evidence="2" id="KW-0813">Transport</keyword>
<dbReference type="GO" id="GO:0016887">
    <property type="term" value="F:ATP hydrolysis activity"/>
    <property type="evidence" value="ECO:0007669"/>
    <property type="project" value="InterPro"/>
</dbReference>
<feature type="domain" description="ABC transporter" evidence="11">
    <location>
        <begin position="348"/>
        <end position="581"/>
    </location>
</feature>
<dbReference type="CDD" id="cd18548">
    <property type="entry name" value="ABC_6TM_Tm287_like"/>
    <property type="match status" value="1"/>
</dbReference>
<dbReference type="InterPro" id="IPR027417">
    <property type="entry name" value="P-loop_NTPase"/>
</dbReference>
<dbReference type="SMART" id="SM00382">
    <property type="entry name" value="AAA"/>
    <property type="match status" value="1"/>
</dbReference>
<evidence type="ECO:0000256" key="6">
    <source>
        <dbReference type="ARBA" id="ARBA00022840"/>
    </source>
</evidence>
<comment type="subcellular location">
    <subcellularLocation>
        <location evidence="1">Cell membrane</location>
        <topology evidence="1">Multi-pass membrane protein</topology>
    </subcellularLocation>
</comment>
<proteinExistence type="predicted"/>
<reference evidence="13" key="1">
    <citation type="submission" date="2021-03" db="EMBL/GenBank/DDBJ databases">
        <title>Antimicrobial resistance genes in bacteria isolated from Japanese honey, and their potential for conferring macrolide and lincosamide resistance in the American foulbrood pathogen Paenibacillus larvae.</title>
        <authorList>
            <person name="Okamoto M."/>
            <person name="Kumagai M."/>
            <person name="Kanamori H."/>
            <person name="Takamatsu D."/>
        </authorList>
    </citation>
    <scope>NUCLEOTIDE SEQUENCE</scope>
    <source>
        <strain evidence="13">J41TS4</strain>
    </source>
</reference>
<feature type="transmembrane region" description="Helical" evidence="10">
    <location>
        <begin position="157"/>
        <end position="174"/>
    </location>
</feature>
<dbReference type="Proteomes" id="UP000678895">
    <property type="component" value="Unassembled WGS sequence"/>
</dbReference>
<name>A0A919Y580_9BACL</name>
<evidence type="ECO:0000256" key="7">
    <source>
        <dbReference type="ARBA" id="ARBA00022989"/>
    </source>
</evidence>
<dbReference type="SUPFAM" id="SSF90123">
    <property type="entry name" value="ABC transporter transmembrane region"/>
    <property type="match status" value="1"/>
</dbReference>
<dbReference type="PROSITE" id="PS50929">
    <property type="entry name" value="ABC_TM1F"/>
    <property type="match status" value="1"/>
</dbReference>
<dbReference type="InterPro" id="IPR036640">
    <property type="entry name" value="ABC1_TM_sf"/>
</dbReference>
<dbReference type="InterPro" id="IPR011527">
    <property type="entry name" value="ABC1_TM_dom"/>
</dbReference>
<evidence type="ECO:0000313" key="13">
    <source>
        <dbReference type="EMBL" id="GIO44009.1"/>
    </source>
</evidence>
<dbReference type="PROSITE" id="PS00211">
    <property type="entry name" value="ABC_TRANSPORTER_1"/>
    <property type="match status" value="1"/>
</dbReference>
<dbReference type="FunFam" id="3.40.50.300:FF:000221">
    <property type="entry name" value="Multidrug ABC transporter ATP-binding protein"/>
    <property type="match status" value="1"/>
</dbReference>
<dbReference type="EMBL" id="BORS01000014">
    <property type="protein sequence ID" value="GIO44009.1"/>
    <property type="molecule type" value="Genomic_DNA"/>
</dbReference>
<dbReference type="GO" id="GO:0005524">
    <property type="term" value="F:ATP binding"/>
    <property type="evidence" value="ECO:0007669"/>
    <property type="project" value="UniProtKB-KW"/>
</dbReference>
<dbReference type="SUPFAM" id="SSF52540">
    <property type="entry name" value="P-loop containing nucleoside triphosphate hydrolases"/>
    <property type="match status" value="1"/>
</dbReference>
<keyword evidence="8 10" id="KW-0472">Membrane</keyword>
<organism evidence="13 14">
    <name type="scientific">Paenibacillus apis</name>
    <dbReference type="NCBI Taxonomy" id="1792174"/>
    <lineage>
        <taxon>Bacteria</taxon>
        <taxon>Bacillati</taxon>
        <taxon>Bacillota</taxon>
        <taxon>Bacilli</taxon>
        <taxon>Bacillales</taxon>
        <taxon>Paenibacillaceae</taxon>
        <taxon>Paenibacillus</taxon>
    </lineage>
</organism>
<feature type="compositionally biased region" description="Basic and acidic residues" evidence="9">
    <location>
        <begin position="321"/>
        <end position="345"/>
    </location>
</feature>
<feature type="domain" description="ABC transmembrane type-1" evidence="12">
    <location>
        <begin position="17"/>
        <end position="298"/>
    </location>
</feature>
<evidence type="ECO:0000256" key="3">
    <source>
        <dbReference type="ARBA" id="ARBA00022475"/>
    </source>
</evidence>
<evidence type="ECO:0000259" key="12">
    <source>
        <dbReference type="PROSITE" id="PS50929"/>
    </source>
</evidence>
<evidence type="ECO:0000256" key="10">
    <source>
        <dbReference type="SAM" id="Phobius"/>
    </source>
</evidence>
<dbReference type="Gene3D" id="1.20.1560.10">
    <property type="entry name" value="ABC transporter type 1, transmembrane domain"/>
    <property type="match status" value="1"/>
</dbReference>
<protein>
    <submittedName>
        <fullName evidence="13">ABC transporter ATP-binding protein YfiB</fullName>
    </submittedName>
</protein>
<dbReference type="Pfam" id="PF00005">
    <property type="entry name" value="ABC_tran"/>
    <property type="match status" value="1"/>
</dbReference>
<dbReference type="PANTHER" id="PTHR43394:SF1">
    <property type="entry name" value="ATP-BINDING CASSETTE SUB-FAMILY B MEMBER 10, MITOCHONDRIAL"/>
    <property type="match status" value="1"/>
</dbReference>
<sequence length="594" mass="65219">MRTVLSFLRKYRVAACAALAMMLIELSVELIQPLIISRIIDKGIAVKNLNVVWLWGGILLVSAGIAFVAGLASSFFASHASQGFGFDLRDRLYEKVQSLSYPVFGRFATSSLITRLTGDVTQLQDMVFMGLRFATRVPLVVFGSMIMAVVVHGRLGLMLAVLTPLVIWFVLWMINRTSARFGQVQKQMDAVNGVIQENMTGMRLIRVFVRRNQENERFRKRSGELMQGTVSALRLSETTTPVLLLMMNAGILAVLWFGKIDIAAGNASIGQVVAVVNYALRTVGALSALSWIMASYSRASASAARTIEVLGTEDPSEEQWEEKPESSRKTVSNRMEKKQEDDRMKGEVEFSRVSFSYPGSDLKVLEDISFHVRPGERVAILGATGSGKSSLVQLIPGLYEPTGGDIAVDGKKIGLLGALRLRSGIGYVPQEVILFSGSVRDNIAWGREDAAFEEIQEAARQAQIHETILSLPQGYDTMLGQRGVNLSGGQKQRLSIARALVRRPAILILDDSTSALDTRTEAALLMELDRLSCTTFLITQKVSSTVSADLILLLDEGRLIACGKHEELLTDSPLYRRIAESQQGGGDRYVQSAY</sequence>
<evidence type="ECO:0000256" key="5">
    <source>
        <dbReference type="ARBA" id="ARBA00022741"/>
    </source>
</evidence>
<keyword evidence="6 13" id="KW-0067">ATP-binding</keyword>
<evidence type="ECO:0000256" key="1">
    <source>
        <dbReference type="ARBA" id="ARBA00004651"/>
    </source>
</evidence>
<keyword evidence="3" id="KW-1003">Cell membrane</keyword>
<dbReference type="Pfam" id="PF00664">
    <property type="entry name" value="ABC_membrane"/>
    <property type="match status" value="1"/>
</dbReference>
<evidence type="ECO:0000256" key="9">
    <source>
        <dbReference type="SAM" id="MobiDB-lite"/>
    </source>
</evidence>
<dbReference type="InterPro" id="IPR039421">
    <property type="entry name" value="Type_1_exporter"/>
</dbReference>
<dbReference type="GO" id="GO:0015421">
    <property type="term" value="F:ABC-type oligopeptide transporter activity"/>
    <property type="evidence" value="ECO:0007669"/>
    <property type="project" value="TreeGrafter"/>
</dbReference>
<evidence type="ECO:0000256" key="2">
    <source>
        <dbReference type="ARBA" id="ARBA00022448"/>
    </source>
</evidence>
<evidence type="ECO:0000256" key="4">
    <source>
        <dbReference type="ARBA" id="ARBA00022692"/>
    </source>
</evidence>
<evidence type="ECO:0000256" key="8">
    <source>
        <dbReference type="ARBA" id="ARBA00023136"/>
    </source>
</evidence>
<dbReference type="AlphaFoldDB" id="A0A919Y580"/>
<evidence type="ECO:0000313" key="14">
    <source>
        <dbReference type="Proteomes" id="UP000678895"/>
    </source>
</evidence>
<keyword evidence="14" id="KW-1185">Reference proteome</keyword>
<dbReference type="InterPro" id="IPR017871">
    <property type="entry name" value="ABC_transporter-like_CS"/>
</dbReference>
<feature type="region of interest" description="Disordered" evidence="9">
    <location>
        <begin position="312"/>
        <end position="345"/>
    </location>
</feature>
<evidence type="ECO:0000259" key="11">
    <source>
        <dbReference type="PROSITE" id="PS50893"/>
    </source>
</evidence>
<keyword evidence="7 10" id="KW-1133">Transmembrane helix</keyword>
<dbReference type="InterPro" id="IPR003593">
    <property type="entry name" value="AAA+_ATPase"/>
</dbReference>
<keyword evidence="4 10" id="KW-0812">Transmembrane</keyword>
<dbReference type="InterPro" id="IPR003439">
    <property type="entry name" value="ABC_transporter-like_ATP-bd"/>
</dbReference>
<keyword evidence="5" id="KW-0547">Nucleotide-binding</keyword>
<gene>
    <name evidence="13" type="primary">yfiB</name>
    <name evidence="13" type="ORF">J41TS4_37670</name>
</gene>
<dbReference type="RefSeq" id="WP_301629487.1">
    <property type="nucleotide sequence ID" value="NZ_BORS01000014.1"/>
</dbReference>
<dbReference type="Gene3D" id="3.40.50.300">
    <property type="entry name" value="P-loop containing nucleotide triphosphate hydrolases"/>
    <property type="match status" value="1"/>
</dbReference>
<dbReference type="PANTHER" id="PTHR43394">
    <property type="entry name" value="ATP-DEPENDENT PERMEASE MDL1, MITOCHONDRIAL"/>
    <property type="match status" value="1"/>
</dbReference>
<feature type="transmembrane region" description="Helical" evidence="10">
    <location>
        <begin position="51"/>
        <end position="72"/>
    </location>
</feature>
<dbReference type="PROSITE" id="PS50893">
    <property type="entry name" value="ABC_TRANSPORTER_2"/>
    <property type="match status" value="1"/>
</dbReference>